<dbReference type="InterPro" id="IPR051340">
    <property type="entry name" value="Haloalkane_dehalogenase"/>
</dbReference>
<evidence type="ECO:0000256" key="1">
    <source>
        <dbReference type="ARBA" id="ARBA00022801"/>
    </source>
</evidence>
<organism evidence="3 4">
    <name type="scientific">Croceivirga thetidis</name>
    <dbReference type="NCBI Taxonomy" id="2721623"/>
    <lineage>
        <taxon>Bacteria</taxon>
        <taxon>Pseudomonadati</taxon>
        <taxon>Bacteroidota</taxon>
        <taxon>Flavobacteriia</taxon>
        <taxon>Flavobacteriales</taxon>
        <taxon>Flavobacteriaceae</taxon>
        <taxon>Croceivirga</taxon>
    </lineage>
</organism>
<feature type="domain" description="AB hydrolase-1" evidence="2">
    <location>
        <begin position="44"/>
        <end position="155"/>
    </location>
</feature>
<dbReference type="PANTHER" id="PTHR42977">
    <property type="entry name" value="HYDROLASE-RELATED"/>
    <property type="match status" value="1"/>
</dbReference>
<keyword evidence="1" id="KW-0378">Hydrolase</keyword>
<dbReference type="Proteomes" id="UP000718451">
    <property type="component" value="Unassembled WGS sequence"/>
</dbReference>
<dbReference type="NCBIfam" id="NF002043">
    <property type="entry name" value="PRK00870.1"/>
    <property type="match status" value="1"/>
</dbReference>
<reference evidence="3 4" key="1">
    <citation type="submission" date="2020-04" db="EMBL/GenBank/DDBJ databases">
        <authorList>
            <person name="Yoon J."/>
        </authorList>
    </citation>
    <scope>NUCLEOTIDE SEQUENCE [LARGE SCALE GENOMIC DNA]</scope>
    <source>
        <strain evidence="3 4">DJ-13</strain>
    </source>
</reference>
<dbReference type="PRINTS" id="PR00412">
    <property type="entry name" value="EPOXHYDRLASE"/>
</dbReference>
<evidence type="ECO:0000259" key="2">
    <source>
        <dbReference type="Pfam" id="PF00561"/>
    </source>
</evidence>
<dbReference type="InterPro" id="IPR029058">
    <property type="entry name" value="AB_hydrolase_fold"/>
</dbReference>
<sequence>MKKIIQTPEERFNNLEGYAFKPNYLEVESGIQMHYVEEGPADGPVVLLLHGEPSWSYLYRKMIPKLSGKFRTIAPDLIGFGRSDKLIEKKEYSYQRHLDWLTAFIEKLDLKDILLFCQDWGGLLGLRLITQMENRFSMVVASNTGLPTGIVPMPESFMRWREYSQFSLGFDIGKVIDMGTITSLSESVLEAYNAPFPSEEYKAGARMFPTLVPVDADDPEAQKNGAAWGILKTWNKPFLTIFGDEDTIMLGAEKIFQKLVPGTHGQDHKMLNAGHFIQEEKGEELAELIIEFYLKNK</sequence>
<proteinExistence type="predicted"/>
<protein>
    <submittedName>
        <fullName evidence="3">Haloalkane dehalogenase</fullName>
    </submittedName>
</protein>
<dbReference type="InterPro" id="IPR000639">
    <property type="entry name" value="Epox_hydrolase-like"/>
</dbReference>
<gene>
    <name evidence="3" type="ORF">HCU67_07520</name>
</gene>
<name>A0ABX1GPF4_9FLAO</name>
<dbReference type="PANTHER" id="PTHR42977:SF3">
    <property type="entry name" value="AB HYDROLASE-1 DOMAIN-CONTAINING PROTEIN"/>
    <property type="match status" value="1"/>
</dbReference>
<accession>A0ABX1GPF4</accession>
<evidence type="ECO:0000313" key="3">
    <source>
        <dbReference type="EMBL" id="NKI31792.1"/>
    </source>
</evidence>
<dbReference type="Gene3D" id="3.40.50.1820">
    <property type="entry name" value="alpha/beta hydrolase"/>
    <property type="match status" value="1"/>
</dbReference>
<comment type="caution">
    <text evidence="3">The sequence shown here is derived from an EMBL/GenBank/DDBJ whole genome shotgun (WGS) entry which is preliminary data.</text>
</comment>
<keyword evidence="4" id="KW-1185">Reference proteome</keyword>
<dbReference type="EMBL" id="JAAWWL010000001">
    <property type="protein sequence ID" value="NKI31792.1"/>
    <property type="molecule type" value="Genomic_DNA"/>
</dbReference>
<dbReference type="Pfam" id="PF00561">
    <property type="entry name" value="Abhydrolase_1"/>
    <property type="match status" value="1"/>
</dbReference>
<dbReference type="SUPFAM" id="SSF53474">
    <property type="entry name" value="alpha/beta-Hydrolases"/>
    <property type="match status" value="1"/>
</dbReference>
<dbReference type="InterPro" id="IPR000073">
    <property type="entry name" value="AB_hydrolase_1"/>
</dbReference>
<dbReference type="RefSeq" id="WP_168551941.1">
    <property type="nucleotide sequence ID" value="NZ_JAAWWL010000001.1"/>
</dbReference>
<evidence type="ECO:0000313" key="4">
    <source>
        <dbReference type="Proteomes" id="UP000718451"/>
    </source>
</evidence>